<dbReference type="InterPro" id="IPR018496">
    <property type="entry name" value="PsdUridine_synth_RsuA/RluB_CS"/>
</dbReference>
<proteinExistence type="inferred from homology"/>
<dbReference type="NCBIfam" id="TIGR00093">
    <property type="entry name" value="pseudouridine synthase"/>
    <property type="match status" value="1"/>
</dbReference>
<dbReference type="Gene3D" id="3.10.290.10">
    <property type="entry name" value="RNA-binding S4 domain"/>
    <property type="match status" value="1"/>
</dbReference>
<dbReference type="GO" id="GO:0120159">
    <property type="term" value="F:rRNA pseudouridine synthase activity"/>
    <property type="evidence" value="ECO:0007669"/>
    <property type="project" value="UniProtKB-ARBA"/>
</dbReference>
<dbReference type="InterPro" id="IPR036986">
    <property type="entry name" value="S4_RNA-bd_sf"/>
</dbReference>
<dbReference type="InterPro" id="IPR042092">
    <property type="entry name" value="PsdUridine_s_RsuA/RluB/E/F_cat"/>
</dbReference>
<dbReference type="InterPro" id="IPR020094">
    <property type="entry name" value="TruA/RsuA/RluB/E/F_N"/>
</dbReference>
<dbReference type="AlphaFoldDB" id="A0A948TIZ0"/>
<dbReference type="Gene3D" id="3.30.70.580">
    <property type="entry name" value="Pseudouridine synthase I, catalytic domain, N-terminal subdomain"/>
    <property type="match status" value="1"/>
</dbReference>
<dbReference type="SUPFAM" id="SSF55120">
    <property type="entry name" value="Pseudouridine synthase"/>
    <property type="match status" value="1"/>
</dbReference>
<evidence type="ECO:0000313" key="8">
    <source>
        <dbReference type="Proteomes" id="UP000777303"/>
    </source>
</evidence>
<dbReference type="GO" id="GO:0003723">
    <property type="term" value="F:RNA binding"/>
    <property type="evidence" value="ECO:0007669"/>
    <property type="project" value="UniProtKB-KW"/>
</dbReference>
<sequence length="236" mass="26855">MRLDKFLSDMQVATRSESHQLIRNKKVFVNDQVAKTANQKIDPLLDKVCIHHQPIKYQKYFYWLLNKPAGVISATSDKHQATVLDLLTDNDYRNDLFPVGRLDKDTTGLLLLTNDGQLAHNLLSPRHHVDKVYRATVQGQVTAQTIATFAKGVKVDEHFTAKPAKLRLLKYDENMLQSQIELTITEGKFHQVKRMFQALGMRVLSLTRIQMGTLTLGDLPQGEYRALTSTEINALQ</sequence>
<dbReference type="InterPro" id="IPR050343">
    <property type="entry name" value="RsuA_PseudoU_synthase"/>
</dbReference>
<evidence type="ECO:0000256" key="3">
    <source>
        <dbReference type="ARBA" id="ARBA00023235"/>
    </source>
</evidence>
<dbReference type="Pfam" id="PF00849">
    <property type="entry name" value="PseudoU_synth_2"/>
    <property type="match status" value="1"/>
</dbReference>
<feature type="domain" description="RNA-binding S4" evidence="6">
    <location>
        <begin position="1"/>
        <end position="61"/>
    </location>
</feature>
<dbReference type="PROSITE" id="PS50889">
    <property type="entry name" value="S4"/>
    <property type="match status" value="1"/>
</dbReference>
<name>A0A948TIZ0_9LACO</name>
<dbReference type="GO" id="GO:0005829">
    <property type="term" value="C:cytosol"/>
    <property type="evidence" value="ECO:0007669"/>
    <property type="project" value="UniProtKB-ARBA"/>
</dbReference>
<dbReference type="PROSITE" id="PS01149">
    <property type="entry name" value="PSI_RSU"/>
    <property type="match status" value="1"/>
</dbReference>
<dbReference type="Pfam" id="PF01479">
    <property type="entry name" value="S4"/>
    <property type="match status" value="1"/>
</dbReference>
<evidence type="ECO:0000259" key="6">
    <source>
        <dbReference type="SMART" id="SM00363"/>
    </source>
</evidence>
<comment type="caution">
    <text evidence="7">The sequence shown here is derived from an EMBL/GenBank/DDBJ whole genome shotgun (WGS) entry which is preliminary data.</text>
</comment>
<dbReference type="SUPFAM" id="SSF55174">
    <property type="entry name" value="Alpha-L RNA-binding motif"/>
    <property type="match status" value="1"/>
</dbReference>
<dbReference type="InterPro" id="IPR006145">
    <property type="entry name" value="PsdUridine_synth_RsuA/RluA"/>
</dbReference>
<dbReference type="CDD" id="cd00165">
    <property type="entry name" value="S4"/>
    <property type="match status" value="1"/>
</dbReference>
<evidence type="ECO:0000256" key="1">
    <source>
        <dbReference type="ARBA" id="ARBA00008348"/>
    </source>
</evidence>
<dbReference type="CDD" id="cd02553">
    <property type="entry name" value="PseudoU_synth_RsuA"/>
    <property type="match status" value="1"/>
</dbReference>
<dbReference type="EC" id="5.4.99.-" evidence="5"/>
<dbReference type="PANTHER" id="PTHR47683:SF4">
    <property type="entry name" value="PSEUDOURIDINE SYNTHASE"/>
    <property type="match status" value="1"/>
</dbReference>
<evidence type="ECO:0000256" key="2">
    <source>
        <dbReference type="ARBA" id="ARBA00022884"/>
    </source>
</evidence>
<dbReference type="GO" id="GO:0000455">
    <property type="term" value="P:enzyme-directed rRNA pseudouridine synthesis"/>
    <property type="evidence" value="ECO:0007669"/>
    <property type="project" value="UniProtKB-ARBA"/>
</dbReference>
<accession>A0A948TIZ0</accession>
<comment type="similarity">
    <text evidence="1 5">Belongs to the pseudouridine synthase RsuA family.</text>
</comment>
<dbReference type="Gene3D" id="3.30.70.1560">
    <property type="entry name" value="Alpha-L RNA-binding motif"/>
    <property type="match status" value="1"/>
</dbReference>
<protein>
    <recommendedName>
        <fullName evidence="5">Pseudouridine synthase</fullName>
        <ecNumber evidence="5">5.4.99.-</ecNumber>
    </recommendedName>
</protein>
<dbReference type="EMBL" id="JAHLFS010000030">
    <property type="protein sequence ID" value="MBU3851469.1"/>
    <property type="molecule type" value="Genomic_DNA"/>
</dbReference>
<reference evidence="7" key="2">
    <citation type="submission" date="2021-04" db="EMBL/GenBank/DDBJ databases">
        <authorList>
            <person name="Gilroy R."/>
        </authorList>
    </citation>
    <scope>NUCLEOTIDE SEQUENCE</scope>
    <source>
        <strain evidence="7">F6-6636</strain>
    </source>
</reference>
<evidence type="ECO:0000313" key="7">
    <source>
        <dbReference type="EMBL" id="MBU3851469.1"/>
    </source>
</evidence>
<dbReference type="InterPro" id="IPR002942">
    <property type="entry name" value="S4_RNA-bd"/>
</dbReference>
<organism evidence="7 8">
    <name type="scientific">Candidatus Paralactobacillus gallistercoris</name>
    <dbReference type="NCBI Taxonomy" id="2838724"/>
    <lineage>
        <taxon>Bacteria</taxon>
        <taxon>Bacillati</taxon>
        <taxon>Bacillota</taxon>
        <taxon>Bacilli</taxon>
        <taxon>Lactobacillales</taxon>
        <taxon>Lactobacillaceae</taxon>
        <taxon>Lactobacillus</taxon>
    </lineage>
</organism>
<dbReference type="FunFam" id="3.30.70.1560:FF:000001">
    <property type="entry name" value="Pseudouridine synthase"/>
    <property type="match status" value="1"/>
</dbReference>
<keyword evidence="3 5" id="KW-0413">Isomerase</keyword>
<dbReference type="InterPro" id="IPR000748">
    <property type="entry name" value="PsdUridine_synth_RsuA/RluB/E/F"/>
</dbReference>
<evidence type="ECO:0000256" key="4">
    <source>
        <dbReference type="PROSITE-ProRule" id="PRU00182"/>
    </source>
</evidence>
<keyword evidence="2 4" id="KW-0694">RNA-binding</keyword>
<reference evidence="7" key="1">
    <citation type="journal article" date="2021" name="PeerJ">
        <title>Extensive microbial diversity within the chicken gut microbiome revealed by metagenomics and culture.</title>
        <authorList>
            <person name="Gilroy R."/>
            <person name="Ravi A."/>
            <person name="Getino M."/>
            <person name="Pursley I."/>
            <person name="Horton D.L."/>
            <person name="Alikhan N.F."/>
            <person name="Baker D."/>
            <person name="Gharbi K."/>
            <person name="Hall N."/>
            <person name="Watson M."/>
            <person name="Adriaenssens E.M."/>
            <person name="Foster-Nyarko E."/>
            <person name="Jarju S."/>
            <person name="Secka A."/>
            <person name="Antonio M."/>
            <person name="Oren A."/>
            <person name="Chaudhuri R.R."/>
            <person name="La Ragione R."/>
            <person name="Hildebrand F."/>
            <person name="Pallen M.J."/>
        </authorList>
    </citation>
    <scope>NUCLEOTIDE SEQUENCE</scope>
    <source>
        <strain evidence="7">F6-6636</strain>
    </source>
</reference>
<dbReference type="Proteomes" id="UP000777303">
    <property type="component" value="Unassembled WGS sequence"/>
</dbReference>
<dbReference type="SMART" id="SM00363">
    <property type="entry name" value="S4"/>
    <property type="match status" value="1"/>
</dbReference>
<dbReference type="PANTHER" id="PTHR47683">
    <property type="entry name" value="PSEUDOURIDINE SYNTHASE FAMILY PROTEIN-RELATED"/>
    <property type="match status" value="1"/>
</dbReference>
<evidence type="ECO:0000256" key="5">
    <source>
        <dbReference type="RuleBase" id="RU003887"/>
    </source>
</evidence>
<gene>
    <name evidence="7" type="ORF">H9901_02060</name>
</gene>
<dbReference type="InterPro" id="IPR020103">
    <property type="entry name" value="PsdUridine_synth_cat_dom_sf"/>
</dbReference>